<evidence type="ECO:0000313" key="11">
    <source>
        <dbReference type="Proteomes" id="UP000008888"/>
    </source>
</evidence>
<keyword evidence="5 7" id="KW-0807">Transducer</keyword>
<proteinExistence type="inferred from homology"/>
<dbReference type="PRINTS" id="PR00260">
    <property type="entry name" value="CHEMTRNSDUCR"/>
</dbReference>
<reference key="2">
    <citation type="submission" date="2011-05" db="EMBL/GenBank/DDBJ databases">
        <title>Complete genome sequence of the aerobic marine methanotroph Methylomonas methanica MC09.</title>
        <authorList>
            <person name="Boden R."/>
            <person name="Cunliffe M."/>
            <person name="Scanlan J."/>
            <person name="Moussard H."/>
            <person name="Kits K.D."/>
            <person name="Klotz M."/>
            <person name="Jetten M."/>
            <person name="Vuilleumier S."/>
            <person name="Han J."/>
            <person name="Peters L."/>
            <person name="Mikhailova N."/>
            <person name="Teshima H."/>
            <person name="Tapia R."/>
            <person name="Kyrpides N."/>
            <person name="Ivanova N."/>
            <person name="Pagani I."/>
            <person name="Cheng J.-F."/>
            <person name="Goodwin L."/>
            <person name="Han C."/>
            <person name="Hauser L."/>
            <person name="Land M."/>
            <person name="Lapidus A."/>
            <person name="Lucas S."/>
            <person name="Pitluck S."/>
            <person name="Woyke T."/>
            <person name="Stein L.Y."/>
            <person name="Murrell C."/>
        </authorList>
    </citation>
    <scope>NUCLEOTIDE SEQUENCE</scope>
    <source>
        <strain>MC09</strain>
    </source>
</reference>
<dbReference type="STRING" id="857087.Metme_1628"/>
<dbReference type="eggNOG" id="COG0840">
    <property type="taxonomic scope" value="Bacteria"/>
</dbReference>
<dbReference type="InterPro" id="IPR004090">
    <property type="entry name" value="Chemotax_Me-accpt_rcpt"/>
</dbReference>
<dbReference type="EMBL" id="CP002738">
    <property type="protein sequence ID" value="AEG00047.1"/>
    <property type="molecule type" value="Genomic_DNA"/>
</dbReference>
<dbReference type="GO" id="GO:0004888">
    <property type="term" value="F:transmembrane signaling receptor activity"/>
    <property type="evidence" value="ECO:0007669"/>
    <property type="project" value="InterPro"/>
</dbReference>
<accession>G0A0W2</accession>
<keyword evidence="4" id="KW-0472">Membrane</keyword>
<evidence type="ECO:0000256" key="5">
    <source>
        <dbReference type="ARBA" id="ARBA00023224"/>
    </source>
</evidence>
<evidence type="ECO:0000256" key="8">
    <source>
        <dbReference type="SAM" id="Coils"/>
    </source>
</evidence>
<reference evidence="11" key="3">
    <citation type="submission" date="2011-05" db="EMBL/GenBank/DDBJ databases">
        <title>Complete sequence of Methylomonas methanica MC09.</title>
        <authorList>
            <consortium name="US DOE Joint Genome Institute"/>
            <person name="Lucas S."/>
            <person name="Han J."/>
            <person name="Lapidus A."/>
            <person name="Cheng J.-F."/>
            <person name="Goodwin L."/>
            <person name="Pitluck S."/>
            <person name="Peters L."/>
            <person name="Mikhailova N."/>
            <person name="Teshima H."/>
            <person name="Han C."/>
            <person name="Tapia R."/>
            <person name="Land M."/>
            <person name="Hauser L."/>
            <person name="Kyrpides N."/>
            <person name="Ivanova N."/>
            <person name="Pagani I."/>
            <person name="Stein L."/>
            <person name="Woyke T."/>
        </authorList>
    </citation>
    <scope>NUCLEOTIDE SEQUENCE [LARGE SCALE GENOMIC DNA]</scope>
    <source>
        <strain evidence="11">MC09</strain>
    </source>
</reference>
<dbReference type="KEGG" id="mmt:Metme_1628"/>
<feature type="domain" description="Methyl-accepting transducer" evidence="9">
    <location>
        <begin position="41"/>
        <end position="200"/>
    </location>
</feature>
<comment type="similarity">
    <text evidence="6">Belongs to the methyl-accepting chemotaxis (MCP) protein family.</text>
</comment>
<dbReference type="AlphaFoldDB" id="G0A0W2"/>
<dbReference type="Proteomes" id="UP000008888">
    <property type="component" value="Chromosome"/>
</dbReference>
<reference evidence="10 11" key="1">
    <citation type="journal article" date="2011" name="J. Bacteriol.">
        <title>Complete Genome Sequence of the Aerobic Marine Methanotroph Methylomonas methanica MC09.</title>
        <authorList>
            <person name="Boden R."/>
            <person name="Cunliffe M."/>
            <person name="Scanlan J."/>
            <person name="Moussard H."/>
            <person name="Kits K.D."/>
            <person name="Klotz M.G."/>
            <person name="Jetten M.S."/>
            <person name="Vuilleumier S."/>
            <person name="Han J."/>
            <person name="Peters L."/>
            <person name="Mikhailova N."/>
            <person name="Teshima H."/>
            <person name="Tapia R."/>
            <person name="Kyrpides N."/>
            <person name="Ivanova N."/>
            <person name="Pagani I."/>
            <person name="Cheng J.F."/>
            <person name="Goodwin L."/>
            <person name="Han C."/>
            <person name="Hauser L."/>
            <person name="Land M.L."/>
            <person name="Lapidus A."/>
            <person name="Lucas S."/>
            <person name="Pitluck S."/>
            <person name="Woyke T."/>
            <person name="Stein L."/>
            <person name="Murrell J.C."/>
        </authorList>
    </citation>
    <scope>NUCLEOTIDE SEQUENCE [LARGE SCALE GENOMIC DNA]</scope>
    <source>
        <strain evidence="10 11">MC09</strain>
    </source>
</reference>
<dbReference type="SUPFAM" id="SSF58104">
    <property type="entry name" value="Methyl-accepting chemotaxis protein (MCP) signaling domain"/>
    <property type="match status" value="1"/>
</dbReference>
<dbReference type="Pfam" id="PF13682">
    <property type="entry name" value="CZB"/>
    <property type="match status" value="1"/>
</dbReference>
<dbReference type="InterPro" id="IPR025991">
    <property type="entry name" value="Chemoreceptor_zinc-bind_dom"/>
</dbReference>
<keyword evidence="11" id="KW-1185">Reference proteome</keyword>
<gene>
    <name evidence="10" type="ordered locus">Metme_1628</name>
</gene>
<sequence>MAFTLFTNKQADALRLELATALQQTRQLENERETLLQQLQQSNTAKALADSKLQSIQDTINHLQNFGQSLLNTQSSFQTLANQLRNEKNNAVEAQGISLTSSQAIERIANNLTNLADSSSYAAQQAGSLDQSSREIIGVVQLIRGIADQTNLLALNASIEAARAGEQGRGFAVVADEVRTLAKRTAEATDKISNLAESIQVGSGNTREQMSTLADQSRMFSEEGHRATATMRQLVDFSHTMEQVVAASSLRSFCELAKVDHLIYKFEVYKVLFHLSEKSVQDFAQHTQCRLGKWYYSGEGKSCFSQLPGYGDIEQPHITVHESAINALKAHAEADTNTMLHHIGKMEEASLLVLANLEKMANNAEKNPGMLC</sequence>
<keyword evidence="3" id="KW-1133">Transmembrane helix</keyword>
<dbReference type="Pfam" id="PF00015">
    <property type="entry name" value="MCPsignal"/>
    <property type="match status" value="1"/>
</dbReference>
<dbReference type="HOGENOM" id="CLU_000445_21_0_6"/>
<dbReference type="GO" id="GO:0007165">
    <property type="term" value="P:signal transduction"/>
    <property type="evidence" value="ECO:0007669"/>
    <property type="project" value="UniProtKB-KW"/>
</dbReference>
<evidence type="ECO:0000259" key="9">
    <source>
        <dbReference type="PROSITE" id="PS50111"/>
    </source>
</evidence>
<dbReference type="GO" id="GO:0016020">
    <property type="term" value="C:membrane"/>
    <property type="evidence" value="ECO:0007669"/>
    <property type="project" value="UniProtKB-SubCell"/>
</dbReference>
<keyword evidence="8" id="KW-0175">Coiled coil</keyword>
<evidence type="ECO:0000256" key="6">
    <source>
        <dbReference type="ARBA" id="ARBA00029447"/>
    </source>
</evidence>
<evidence type="ECO:0000256" key="1">
    <source>
        <dbReference type="ARBA" id="ARBA00004141"/>
    </source>
</evidence>
<comment type="subcellular location">
    <subcellularLocation>
        <location evidence="1">Membrane</location>
        <topology evidence="1">Multi-pass membrane protein</topology>
    </subcellularLocation>
</comment>
<dbReference type="InterPro" id="IPR004089">
    <property type="entry name" value="MCPsignal_dom"/>
</dbReference>
<name>G0A0W2_METMM</name>
<dbReference type="PANTHER" id="PTHR32089:SF119">
    <property type="entry name" value="METHYL-ACCEPTING CHEMOTAXIS PROTEIN CTPL"/>
    <property type="match status" value="1"/>
</dbReference>
<organism evidence="10 11">
    <name type="scientific">Methylomonas methanica (strain DSM 25384 / MC09)</name>
    <dbReference type="NCBI Taxonomy" id="857087"/>
    <lineage>
        <taxon>Bacteria</taxon>
        <taxon>Pseudomonadati</taxon>
        <taxon>Pseudomonadota</taxon>
        <taxon>Gammaproteobacteria</taxon>
        <taxon>Methylococcales</taxon>
        <taxon>Methylococcaceae</taxon>
        <taxon>Methylomonas</taxon>
    </lineage>
</organism>
<dbReference type="PANTHER" id="PTHR32089">
    <property type="entry name" value="METHYL-ACCEPTING CHEMOTAXIS PROTEIN MCPB"/>
    <property type="match status" value="1"/>
</dbReference>
<evidence type="ECO:0000256" key="3">
    <source>
        <dbReference type="ARBA" id="ARBA00022989"/>
    </source>
</evidence>
<evidence type="ECO:0000313" key="10">
    <source>
        <dbReference type="EMBL" id="AEG00047.1"/>
    </source>
</evidence>
<protein>
    <submittedName>
        <fullName evidence="10">Methyl-accepting chemotaxis sensory transducer</fullName>
    </submittedName>
</protein>
<evidence type="ECO:0000256" key="4">
    <source>
        <dbReference type="ARBA" id="ARBA00023136"/>
    </source>
</evidence>
<dbReference type="SMART" id="SM00283">
    <property type="entry name" value="MA"/>
    <property type="match status" value="1"/>
</dbReference>
<dbReference type="PROSITE" id="PS50111">
    <property type="entry name" value="CHEMOTAXIS_TRANSDUC_2"/>
    <property type="match status" value="1"/>
</dbReference>
<dbReference type="Gene3D" id="1.20.120.30">
    <property type="entry name" value="Aspartate receptor, ligand-binding domain"/>
    <property type="match status" value="1"/>
</dbReference>
<dbReference type="GO" id="GO:0006935">
    <property type="term" value="P:chemotaxis"/>
    <property type="evidence" value="ECO:0007669"/>
    <property type="project" value="InterPro"/>
</dbReference>
<keyword evidence="2" id="KW-0812">Transmembrane</keyword>
<evidence type="ECO:0000256" key="2">
    <source>
        <dbReference type="ARBA" id="ARBA00022692"/>
    </source>
</evidence>
<feature type="coiled-coil region" evidence="8">
    <location>
        <begin position="11"/>
        <end position="45"/>
    </location>
</feature>
<evidence type="ECO:0000256" key="7">
    <source>
        <dbReference type="PROSITE-ProRule" id="PRU00284"/>
    </source>
</evidence>
<dbReference type="Gene3D" id="1.10.287.950">
    <property type="entry name" value="Methyl-accepting chemotaxis protein"/>
    <property type="match status" value="1"/>
</dbReference>